<dbReference type="PROSITE" id="PS00232">
    <property type="entry name" value="CADHERIN_1"/>
    <property type="match status" value="1"/>
</dbReference>
<keyword evidence="7 9" id="KW-0472">Membrane</keyword>
<proteinExistence type="predicted"/>
<evidence type="ECO:0000256" key="9">
    <source>
        <dbReference type="SAM" id="Phobius"/>
    </source>
</evidence>
<dbReference type="PRINTS" id="PR00205">
    <property type="entry name" value="CADHERIN"/>
</dbReference>
<comment type="subcellular location">
    <subcellularLocation>
        <location evidence="1">Membrane</location>
    </subcellularLocation>
</comment>
<dbReference type="InterPro" id="IPR002126">
    <property type="entry name" value="Cadherin-like_dom"/>
</dbReference>
<evidence type="ECO:0000256" key="6">
    <source>
        <dbReference type="ARBA" id="ARBA00022989"/>
    </source>
</evidence>
<feature type="transmembrane region" description="Helical" evidence="9">
    <location>
        <begin position="662"/>
        <end position="684"/>
    </location>
</feature>
<dbReference type="AlphaFoldDB" id="A0AAW1UPQ9"/>
<keyword evidence="2 9" id="KW-0812">Transmembrane</keyword>
<keyword evidence="5" id="KW-0130">Cell adhesion</keyword>
<reference evidence="11 12" key="1">
    <citation type="submission" date="2023-03" db="EMBL/GenBank/DDBJ databases">
        <title>Genome insight into feeding habits of ladybird beetles.</title>
        <authorList>
            <person name="Li H.-S."/>
            <person name="Huang Y.-H."/>
            <person name="Pang H."/>
        </authorList>
    </citation>
    <scope>NUCLEOTIDE SEQUENCE [LARGE SCALE GENOMIC DNA]</scope>
    <source>
        <strain evidence="11">SYSU_2023b</strain>
        <tissue evidence="11">Whole body</tissue>
    </source>
</reference>
<dbReference type="Gene3D" id="2.60.40.60">
    <property type="entry name" value="Cadherins"/>
    <property type="match status" value="3"/>
</dbReference>
<dbReference type="Proteomes" id="UP001431783">
    <property type="component" value="Unassembled WGS sequence"/>
</dbReference>
<evidence type="ECO:0000256" key="1">
    <source>
        <dbReference type="ARBA" id="ARBA00004370"/>
    </source>
</evidence>
<feature type="domain" description="Cadherin" evidence="10">
    <location>
        <begin position="371"/>
        <end position="443"/>
    </location>
</feature>
<dbReference type="GO" id="GO:0007156">
    <property type="term" value="P:homophilic cell adhesion via plasma membrane adhesion molecules"/>
    <property type="evidence" value="ECO:0007669"/>
    <property type="project" value="InterPro"/>
</dbReference>
<dbReference type="InterPro" id="IPR015919">
    <property type="entry name" value="Cadherin-like_sf"/>
</dbReference>
<dbReference type="SMART" id="SM00112">
    <property type="entry name" value="CA"/>
    <property type="match status" value="3"/>
</dbReference>
<organism evidence="11 12">
    <name type="scientific">Henosepilachna vigintioctopunctata</name>
    <dbReference type="NCBI Taxonomy" id="420089"/>
    <lineage>
        <taxon>Eukaryota</taxon>
        <taxon>Metazoa</taxon>
        <taxon>Ecdysozoa</taxon>
        <taxon>Arthropoda</taxon>
        <taxon>Hexapoda</taxon>
        <taxon>Insecta</taxon>
        <taxon>Pterygota</taxon>
        <taxon>Neoptera</taxon>
        <taxon>Endopterygota</taxon>
        <taxon>Coleoptera</taxon>
        <taxon>Polyphaga</taxon>
        <taxon>Cucujiformia</taxon>
        <taxon>Coccinelloidea</taxon>
        <taxon>Coccinellidae</taxon>
        <taxon>Epilachninae</taxon>
        <taxon>Epilachnini</taxon>
        <taxon>Henosepilachna</taxon>
    </lineage>
</organism>
<keyword evidence="3" id="KW-0677">Repeat</keyword>
<feature type="domain" description="Cadherin" evidence="10">
    <location>
        <begin position="91"/>
        <end position="206"/>
    </location>
</feature>
<keyword evidence="12" id="KW-1185">Reference proteome</keyword>
<evidence type="ECO:0000256" key="7">
    <source>
        <dbReference type="ARBA" id="ARBA00023136"/>
    </source>
</evidence>
<comment type="caution">
    <text evidence="11">The sequence shown here is derived from an EMBL/GenBank/DDBJ whole genome shotgun (WGS) entry which is preliminary data.</text>
</comment>
<dbReference type="GO" id="GO:0005509">
    <property type="term" value="F:calcium ion binding"/>
    <property type="evidence" value="ECO:0007669"/>
    <property type="project" value="UniProtKB-UniRule"/>
</dbReference>
<protein>
    <recommendedName>
        <fullName evidence="10">Cadherin domain-containing protein</fullName>
    </recommendedName>
</protein>
<dbReference type="CDD" id="cd11304">
    <property type="entry name" value="Cadherin_repeat"/>
    <property type="match status" value="1"/>
</dbReference>
<dbReference type="InterPro" id="IPR050971">
    <property type="entry name" value="Cadherin-domain_protein"/>
</dbReference>
<dbReference type="SUPFAM" id="SSF49313">
    <property type="entry name" value="Cadherin-like"/>
    <property type="match status" value="3"/>
</dbReference>
<keyword evidence="6 9" id="KW-1133">Transmembrane helix</keyword>
<dbReference type="PANTHER" id="PTHR24025">
    <property type="entry name" value="DESMOGLEIN FAMILY MEMBER"/>
    <property type="match status" value="1"/>
</dbReference>
<evidence type="ECO:0000256" key="4">
    <source>
        <dbReference type="ARBA" id="ARBA00022837"/>
    </source>
</evidence>
<evidence type="ECO:0000256" key="3">
    <source>
        <dbReference type="ARBA" id="ARBA00022737"/>
    </source>
</evidence>
<dbReference type="EMBL" id="JARQZJ010000093">
    <property type="protein sequence ID" value="KAK9884530.1"/>
    <property type="molecule type" value="Genomic_DNA"/>
</dbReference>
<evidence type="ECO:0000313" key="12">
    <source>
        <dbReference type="Proteomes" id="UP001431783"/>
    </source>
</evidence>
<evidence type="ECO:0000256" key="5">
    <source>
        <dbReference type="ARBA" id="ARBA00022889"/>
    </source>
</evidence>
<accession>A0AAW1UPQ9</accession>
<dbReference type="GO" id="GO:0005911">
    <property type="term" value="C:cell-cell junction"/>
    <property type="evidence" value="ECO:0007669"/>
    <property type="project" value="TreeGrafter"/>
</dbReference>
<dbReference type="PANTHER" id="PTHR24025:SF23">
    <property type="entry name" value="NEURAL-CADHERIN"/>
    <property type="match status" value="1"/>
</dbReference>
<dbReference type="PROSITE" id="PS50268">
    <property type="entry name" value="CADHERIN_2"/>
    <property type="match status" value="3"/>
</dbReference>
<dbReference type="InterPro" id="IPR020894">
    <property type="entry name" value="Cadherin_CS"/>
</dbReference>
<keyword evidence="4 8" id="KW-0106">Calcium</keyword>
<sequence length="769" mass="86099">MNDANNRQPTIVDGEKDVAIPEKVTKYDVAFLRAKDDDRDEAFHTVVFKFDAGISGPASNCFDISEDGVPQNTISYSLKVTLTDINDNAPTILNKTLECSESFKKNDVLSNIIAEDIDEGVNAEVNFHLVDVTPKSKGDKQLTVEDLHISSDDYKTATLTFLSDLKGYYGEYDIIVNTSDNGVPMQYSLNTLSLSITKFNFHAPAFVFPTTPSEIFTLSEVQSLKLGEPLKLYNQEDLPDLQVNDFQNNKWDITFEITKQDGSSDLFTVEKFGIFKARLQVTRLPNQDDMKTTHTITIEASVKKSKLDNEEAISISTNVKIKFFSSKEEPEFDQNDDTVSFDEYAPSEHPSPDLPVQIGTAKFPSGVDLPVYYKLLDNTDYFDLNETSGSLSVKKELHYNDHPYFDIKIAACKNPNSITTPSEKSTLNLHVKVEPLNIHKPVFHPSKFNGALLNSYKEGTTIVTVTASDEDAIDDGKLTFSIGEIKCQKSVKAPEITFAIDKTRGTITSAFRVTSDMSGYCRMNVYVEDSIDKYNSHHTVSTTVQINIISTDELVRFTFLNEDSFISENQEKITAAIDVIFEKYKYKSNLADLKYDKEWRNTTVDYYFLDSNQIPVLAKEILGNLTDFDSFLSLKKSLAGVGVNLGNFPVEYPQDVEDYIKIWLIASTIVLATFLMLVSIAFFFRNRALTQRISNLSTTKFGSQDSGLNRAGLAAPTTNKNAVEGSNPVFSNQMGLNGNKENDLEIDRRSINSSDSDLFGVENNPEFNM</sequence>
<evidence type="ECO:0000256" key="8">
    <source>
        <dbReference type="PROSITE-ProRule" id="PRU00043"/>
    </source>
</evidence>
<gene>
    <name evidence="11" type="ORF">WA026_007372</name>
</gene>
<evidence type="ECO:0000259" key="10">
    <source>
        <dbReference type="PROSITE" id="PS50268"/>
    </source>
</evidence>
<dbReference type="GO" id="GO:0005886">
    <property type="term" value="C:plasma membrane"/>
    <property type="evidence" value="ECO:0007669"/>
    <property type="project" value="InterPro"/>
</dbReference>
<name>A0AAW1UPQ9_9CUCU</name>
<feature type="domain" description="Cadherin" evidence="10">
    <location>
        <begin position="444"/>
        <end position="559"/>
    </location>
</feature>
<evidence type="ECO:0000313" key="11">
    <source>
        <dbReference type="EMBL" id="KAK9884530.1"/>
    </source>
</evidence>
<evidence type="ECO:0000256" key="2">
    <source>
        <dbReference type="ARBA" id="ARBA00022692"/>
    </source>
</evidence>